<proteinExistence type="predicted"/>
<evidence type="ECO:0000256" key="3">
    <source>
        <dbReference type="ARBA" id="ARBA00022737"/>
    </source>
</evidence>
<dbReference type="SUPFAM" id="SSF52058">
    <property type="entry name" value="L domain-like"/>
    <property type="match status" value="1"/>
</dbReference>
<evidence type="ECO:0000313" key="6">
    <source>
        <dbReference type="EMBL" id="KAJ8050770.1"/>
    </source>
</evidence>
<evidence type="ECO:0000256" key="1">
    <source>
        <dbReference type="ARBA" id="ARBA00022614"/>
    </source>
</evidence>
<dbReference type="SMART" id="SM00082">
    <property type="entry name" value="LRRCT"/>
    <property type="match status" value="1"/>
</dbReference>
<keyword evidence="4" id="KW-0812">Transmembrane</keyword>
<reference evidence="6" key="1">
    <citation type="submission" date="2021-10" db="EMBL/GenBank/DDBJ databases">
        <title>Tropical sea cucumber genome reveals ecological adaptation and Cuvierian tubules defense mechanism.</title>
        <authorList>
            <person name="Chen T."/>
        </authorList>
    </citation>
    <scope>NUCLEOTIDE SEQUENCE</scope>
    <source>
        <strain evidence="6">Nanhai2018</strain>
        <tissue evidence="6">Muscle</tissue>
    </source>
</reference>
<dbReference type="OrthoDB" id="676979at2759"/>
<evidence type="ECO:0000256" key="4">
    <source>
        <dbReference type="SAM" id="Phobius"/>
    </source>
</evidence>
<dbReference type="Proteomes" id="UP001152320">
    <property type="component" value="Chromosome 1"/>
</dbReference>
<dbReference type="InterPro" id="IPR000483">
    <property type="entry name" value="Cys-rich_flank_reg_C"/>
</dbReference>
<dbReference type="SMART" id="SM00369">
    <property type="entry name" value="LRR_TYP"/>
    <property type="match status" value="9"/>
</dbReference>
<keyword evidence="2" id="KW-0732">Signal</keyword>
<evidence type="ECO:0000259" key="5">
    <source>
        <dbReference type="SMART" id="SM00082"/>
    </source>
</evidence>
<dbReference type="Gene3D" id="3.80.10.10">
    <property type="entry name" value="Ribonuclease Inhibitor"/>
    <property type="match status" value="3"/>
</dbReference>
<dbReference type="FunFam" id="3.80.10.10:FF:001360">
    <property type="entry name" value="Uncharacterized protein"/>
    <property type="match status" value="1"/>
</dbReference>
<dbReference type="AlphaFoldDB" id="A0A9Q1CTF6"/>
<dbReference type="PANTHER" id="PTHR24369">
    <property type="entry name" value="ANTIGEN BSP, PUTATIVE-RELATED"/>
    <property type="match status" value="1"/>
</dbReference>
<dbReference type="PROSITE" id="PS51450">
    <property type="entry name" value="LRR"/>
    <property type="match status" value="1"/>
</dbReference>
<keyword evidence="4" id="KW-0472">Membrane</keyword>
<dbReference type="EMBL" id="JAIZAY010000001">
    <property type="protein sequence ID" value="KAJ8050770.1"/>
    <property type="molecule type" value="Genomic_DNA"/>
</dbReference>
<dbReference type="SMART" id="SM00365">
    <property type="entry name" value="LRR_SD22"/>
    <property type="match status" value="5"/>
</dbReference>
<dbReference type="GO" id="GO:0005886">
    <property type="term" value="C:plasma membrane"/>
    <property type="evidence" value="ECO:0007669"/>
    <property type="project" value="TreeGrafter"/>
</dbReference>
<feature type="domain" description="LRRCT" evidence="5">
    <location>
        <begin position="342"/>
        <end position="391"/>
    </location>
</feature>
<organism evidence="6 7">
    <name type="scientific">Holothuria leucospilota</name>
    <name type="common">Black long sea cucumber</name>
    <name type="synonym">Mertensiothuria leucospilota</name>
    <dbReference type="NCBI Taxonomy" id="206669"/>
    <lineage>
        <taxon>Eukaryota</taxon>
        <taxon>Metazoa</taxon>
        <taxon>Echinodermata</taxon>
        <taxon>Eleutherozoa</taxon>
        <taxon>Echinozoa</taxon>
        <taxon>Holothuroidea</taxon>
        <taxon>Aspidochirotacea</taxon>
        <taxon>Aspidochirotida</taxon>
        <taxon>Holothuriidae</taxon>
        <taxon>Holothuria</taxon>
    </lineage>
</organism>
<keyword evidence="1" id="KW-0433">Leucine-rich repeat</keyword>
<keyword evidence="7" id="KW-1185">Reference proteome</keyword>
<dbReference type="InterPro" id="IPR032675">
    <property type="entry name" value="LRR_dom_sf"/>
</dbReference>
<keyword evidence="3" id="KW-0677">Repeat</keyword>
<dbReference type="InterPro" id="IPR001611">
    <property type="entry name" value="Leu-rich_rpt"/>
</dbReference>
<dbReference type="InterPro" id="IPR003591">
    <property type="entry name" value="Leu-rich_rpt_typical-subtyp"/>
</dbReference>
<name>A0A9Q1CTF6_HOLLE</name>
<dbReference type="InterPro" id="IPR050541">
    <property type="entry name" value="LRR_TM_domain-containing"/>
</dbReference>
<keyword evidence="4" id="KW-1133">Transmembrane helix</keyword>
<accession>A0A9Q1CTF6</accession>
<protein>
    <submittedName>
        <fullName evidence="6">Platelet glycoprotein V</fullName>
    </submittedName>
</protein>
<evidence type="ECO:0000313" key="7">
    <source>
        <dbReference type="Proteomes" id="UP001152320"/>
    </source>
</evidence>
<sequence>MNLTSADELADEISKSVDVVIIANSNASFIKNGNWNFLSNLTGLEHLTFMNNEISNMSEFKSRYVANLDNLDHLTIGRNNLNIFPVEKFTALTRLVYLSLECNQLQTLGKGRWNLPLLETLNLFSNQITSVRATQLHGLVNLRQLNMSKNRITYFALKVLDSLGMLNFLDLSFNQLLHFSEYNVVHTNLQTINLRNNMFKMLDPLAVAGIKVLRFITISENDIEEPPYTRYEINATSVTNLSFRKNKIEKLSPLFFDNFPRITSLSLSNNKIRHIANDSFRSVSNLVILSMEFNEIETIPENLFQHLQNISFIYIAHNRIKTLAPGILKSLPKFTEVSLLYNPIVCNCSNVLLAKWLDGSMMSPKDYPKCQYPESLQNQTLNFAKLSNNCSYHQDITEPTVLYAPGANVTTQTTHDVSKFTFLFKLTYIAATLGLTLVCYFVCLLKGRISA</sequence>
<evidence type="ECO:0000256" key="2">
    <source>
        <dbReference type="ARBA" id="ARBA00022729"/>
    </source>
</evidence>
<gene>
    <name evidence="6" type="ORF">HOLleu_04096</name>
</gene>
<feature type="transmembrane region" description="Helical" evidence="4">
    <location>
        <begin position="422"/>
        <end position="445"/>
    </location>
</feature>
<dbReference type="PANTHER" id="PTHR24369:SF210">
    <property type="entry name" value="CHAOPTIN-RELATED"/>
    <property type="match status" value="1"/>
</dbReference>
<comment type="caution">
    <text evidence="6">The sequence shown here is derived from an EMBL/GenBank/DDBJ whole genome shotgun (WGS) entry which is preliminary data.</text>
</comment>
<dbReference type="Pfam" id="PF13855">
    <property type="entry name" value="LRR_8"/>
    <property type="match status" value="2"/>
</dbReference>